<dbReference type="EMBL" id="LS483466">
    <property type="protein sequence ID" value="SQI26880.1"/>
    <property type="molecule type" value="Genomic_DNA"/>
</dbReference>
<dbReference type="AlphaFoldDB" id="A0A2X4U2H4"/>
<gene>
    <name evidence="1" type="primary">mod_4</name>
    <name evidence="1" type="ORF">NCTC7307_04251</name>
</gene>
<accession>A0A2X4U2H4</accession>
<keyword evidence="2" id="KW-1185">Reference proteome</keyword>
<evidence type="ECO:0000313" key="1">
    <source>
        <dbReference type="EMBL" id="SQI26880.1"/>
    </source>
</evidence>
<proteinExistence type="predicted"/>
<reference evidence="1 2" key="1">
    <citation type="submission" date="2018-06" db="EMBL/GenBank/DDBJ databases">
        <authorList>
            <consortium name="Pathogen Informatics"/>
            <person name="Doyle S."/>
        </authorList>
    </citation>
    <scope>NUCLEOTIDE SEQUENCE [LARGE SCALE GENOMIC DNA]</scope>
    <source>
        <strain evidence="1 2">NCTC7307</strain>
    </source>
</reference>
<keyword evidence="1" id="KW-0808">Transferase</keyword>
<dbReference type="GO" id="GO:0009007">
    <property type="term" value="F:site-specific DNA-methyltransferase (adenine-specific) activity"/>
    <property type="evidence" value="ECO:0007669"/>
    <property type="project" value="UniProtKB-EC"/>
</dbReference>
<organism evidence="1 2">
    <name type="scientific">Salmonella enterica subsp. arizonae</name>
    <dbReference type="NCBI Taxonomy" id="59203"/>
    <lineage>
        <taxon>Bacteria</taxon>
        <taxon>Pseudomonadati</taxon>
        <taxon>Pseudomonadota</taxon>
        <taxon>Gammaproteobacteria</taxon>
        <taxon>Enterobacterales</taxon>
        <taxon>Enterobacteriaceae</taxon>
        <taxon>Salmonella</taxon>
    </lineage>
</organism>
<keyword evidence="1" id="KW-0489">Methyltransferase</keyword>
<dbReference type="Proteomes" id="UP000248731">
    <property type="component" value="Chromosome 1"/>
</dbReference>
<protein>
    <submittedName>
        <fullName evidence="1">Type III restriction-modification system StyLTI enzyme mod</fullName>
        <ecNumber evidence="1">2.1.1.72</ecNumber>
    </submittedName>
</protein>
<dbReference type="EC" id="2.1.1.72" evidence="1"/>
<name>A0A2X4U2H4_SALER</name>
<dbReference type="GO" id="GO:0032259">
    <property type="term" value="P:methylation"/>
    <property type="evidence" value="ECO:0007669"/>
    <property type="project" value="UniProtKB-KW"/>
</dbReference>
<evidence type="ECO:0000313" key="2">
    <source>
        <dbReference type="Proteomes" id="UP000248731"/>
    </source>
</evidence>
<sequence length="83" mass="9457">MLKDNQKHNESVAPNSAFLSELQRALPEFFIADRYDEQGELIAKGGFDLARFERALKERNINELTSGYQIDFIGKDYAKKTSG</sequence>